<name>A0A075I1J8_9ARCH</name>
<dbReference type="SUPFAM" id="SSF50475">
    <property type="entry name" value="FMN-binding split barrel"/>
    <property type="match status" value="1"/>
</dbReference>
<reference evidence="2" key="1">
    <citation type="journal article" date="2014" name="Genome Biol. Evol.">
        <title>Pangenome evidence for extensive interdomain horizontal transfer affecting lineage core and shell genes in uncultured planktonic thaumarchaeota and euryarchaeota.</title>
        <authorList>
            <person name="Deschamps P."/>
            <person name="Zivanovic Y."/>
            <person name="Moreira D."/>
            <person name="Rodriguez-Valera F."/>
            <person name="Lopez-Garcia P."/>
        </authorList>
    </citation>
    <scope>NUCLEOTIDE SEQUENCE</scope>
</reference>
<dbReference type="AlphaFoldDB" id="A0A075I1J8"/>
<dbReference type="EMBL" id="KF901195">
    <property type="protein sequence ID" value="AIF21665.1"/>
    <property type="molecule type" value="Genomic_DNA"/>
</dbReference>
<evidence type="ECO:0000259" key="1">
    <source>
        <dbReference type="Pfam" id="PF01977"/>
    </source>
</evidence>
<proteinExistence type="predicted"/>
<organism evidence="2">
    <name type="scientific">uncultured marine thaumarchaeote SAT1000_05_G10</name>
    <dbReference type="NCBI Taxonomy" id="1456358"/>
    <lineage>
        <taxon>Archaea</taxon>
        <taxon>Nitrososphaerota</taxon>
        <taxon>environmental samples</taxon>
    </lineage>
</organism>
<dbReference type="InterPro" id="IPR048304">
    <property type="entry name" value="UbiD_Rift_dom"/>
</dbReference>
<feature type="domain" description="3-octaprenyl-4-hydroxybenzoate carboxy-lyase-like Rift-related" evidence="1">
    <location>
        <begin position="3"/>
        <end position="48"/>
    </location>
</feature>
<dbReference type="Pfam" id="PF01977">
    <property type="entry name" value="UbiD"/>
    <property type="match status" value="1"/>
</dbReference>
<evidence type="ECO:0000313" key="2">
    <source>
        <dbReference type="EMBL" id="AIF21665.1"/>
    </source>
</evidence>
<accession>A0A075I1J8</accession>
<protein>
    <submittedName>
        <fullName evidence="2">3-polyprenyl-4-hydroxybenzoate decarboxylase and related decarboxylases</fullName>
    </submittedName>
</protein>
<sequence>MTFQKKNNKTDAAIIIGGEPATVFSAVAPVPEGLDKYLFAGIARKKELVL</sequence>